<keyword evidence="1" id="KW-1133">Transmembrane helix</keyword>
<dbReference type="AlphaFoldDB" id="X1J6B1"/>
<name>X1J6B1_9ZZZZ</name>
<proteinExistence type="predicted"/>
<dbReference type="InterPro" id="IPR001902">
    <property type="entry name" value="SLC26A/SulP_fam"/>
</dbReference>
<comment type="caution">
    <text evidence="3">The sequence shown here is derived from an EMBL/GenBank/DDBJ whole genome shotgun (WGS) entry which is preliminary data.</text>
</comment>
<dbReference type="InterPro" id="IPR002645">
    <property type="entry name" value="STAS_dom"/>
</dbReference>
<keyword evidence="1" id="KW-0812">Transmembrane</keyword>
<evidence type="ECO:0000259" key="2">
    <source>
        <dbReference type="PROSITE" id="PS50801"/>
    </source>
</evidence>
<sequence>GVLTLGILQGLILAVFIGLLALIIGTKNRATSVLGRVPDEKIYRGLENYPEGETYPGLLILRYDGSLFFANAPDFADEVRAGVELSDPTPRVVLIDGESINGIDATAIFTTIELNDELKRADVELRFARVRANVMKIMQRSDLVEIIGSDHFHISIQDGVDAFLSEGQEQKDVEPPEQQEPA</sequence>
<organism evidence="3">
    <name type="scientific">marine sediment metagenome</name>
    <dbReference type="NCBI Taxonomy" id="412755"/>
    <lineage>
        <taxon>unclassified sequences</taxon>
        <taxon>metagenomes</taxon>
        <taxon>ecological metagenomes</taxon>
    </lineage>
</organism>
<dbReference type="PROSITE" id="PS50801">
    <property type="entry name" value="STAS"/>
    <property type="match status" value="1"/>
</dbReference>
<accession>X1J6B1</accession>
<dbReference type="CDD" id="cd07042">
    <property type="entry name" value="STAS_SulP_like_sulfate_transporter"/>
    <property type="match status" value="1"/>
</dbReference>
<dbReference type="InterPro" id="IPR036513">
    <property type="entry name" value="STAS_dom_sf"/>
</dbReference>
<feature type="non-terminal residue" evidence="3">
    <location>
        <position position="1"/>
    </location>
</feature>
<evidence type="ECO:0000256" key="1">
    <source>
        <dbReference type="SAM" id="Phobius"/>
    </source>
</evidence>
<dbReference type="SUPFAM" id="SSF52091">
    <property type="entry name" value="SpoIIaa-like"/>
    <property type="match status" value="1"/>
</dbReference>
<protein>
    <recommendedName>
        <fullName evidence="2">STAS domain-containing protein</fullName>
    </recommendedName>
</protein>
<dbReference type="GO" id="GO:0055085">
    <property type="term" value="P:transmembrane transport"/>
    <property type="evidence" value="ECO:0007669"/>
    <property type="project" value="InterPro"/>
</dbReference>
<dbReference type="Pfam" id="PF01740">
    <property type="entry name" value="STAS"/>
    <property type="match status" value="1"/>
</dbReference>
<gene>
    <name evidence="3" type="ORF">S03H2_47724</name>
</gene>
<dbReference type="EMBL" id="BARU01030041">
    <property type="protein sequence ID" value="GAH73889.1"/>
    <property type="molecule type" value="Genomic_DNA"/>
</dbReference>
<evidence type="ECO:0000313" key="3">
    <source>
        <dbReference type="EMBL" id="GAH73889.1"/>
    </source>
</evidence>
<dbReference type="PANTHER" id="PTHR11814">
    <property type="entry name" value="SULFATE TRANSPORTER"/>
    <property type="match status" value="1"/>
</dbReference>
<dbReference type="GO" id="GO:0016020">
    <property type="term" value="C:membrane"/>
    <property type="evidence" value="ECO:0007669"/>
    <property type="project" value="InterPro"/>
</dbReference>
<dbReference type="Gene3D" id="3.30.750.24">
    <property type="entry name" value="STAS domain"/>
    <property type="match status" value="1"/>
</dbReference>
<feature type="transmembrane region" description="Helical" evidence="1">
    <location>
        <begin position="6"/>
        <end position="26"/>
    </location>
</feature>
<feature type="domain" description="STAS" evidence="2">
    <location>
        <begin position="48"/>
        <end position="163"/>
    </location>
</feature>
<reference evidence="3" key="1">
    <citation type="journal article" date="2014" name="Front. Microbiol.">
        <title>High frequency of phylogenetically diverse reductive dehalogenase-homologous genes in deep subseafloor sedimentary metagenomes.</title>
        <authorList>
            <person name="Kawai M."/>
            <person name="Futagami T."/>
            <person name="Toyoda A."/>
            <person name="Takaki Y."/>
            <person name="Nishi S."/>
            <person name="Hori S."/>
            <person name="Arai W."/>
            <person name="Tsubouchi T."/>
            <person name="Morono Y."/>
            <person name="Uchiyama I."/>
            <person name="Ito T."/>
            <person name="Fujiyama A."/>
            <person name="Inagaki F."/>
            <person name="Takami H."/>
        </authorList>
    </citation>
    <scope>NUCLEOTIDE SEQUENCE</scope>
    <source>
        <strain evidence="3">Expedition CK06-06</strain>
    </source>
</reference>
<keyword evidence="1" id="KW-0472">Membrane</keyword>